<sequence length="190" mass="20624">MASGLPPCNRHIATHDANGKSVYAEHKDQTFGPVGDAGFFARSWSVANIPAKLDNDEDMKAYFAGPESVTSFQRPEIVVPPEGGKNNGANLVVVDLNPGKCSVMHQTVSIDYSICVIGTIIHELDSGERVTLKPGDHIVQRGTNHRWINASKTEPARFVAVTLPCVPFDIAGKQLEEVHLPDPKGYEPKL</sequence>
<dbReference type="EMBL" id="JAKLMC020000005">
    <property type="protein sequence ID" value="KAK5956181.1"/>
    <property type="molecule type" value="Genomic_DNA"/>
</dbReference>
<dbReference type="CDD" id="cd02231">
    <property type="entry name" value="cupin_BLL6423-like"/>
    <property type="match status" value="1"/>
</dbReference>
<dbReference type="AlphaFoldDB" id="A0AAN8IA33"/>
<accession>A0AAN8IA33</accession>
<evidence type="ECO:0000313" key="1">
    <source>
        <dbReference type="EMBL" id="KAK5956181.1"/>
    </source>
</evidence>
<dbReference type="InterPro" id="IPR047142">
    <property type="entry name" value="OryJ/VirC-like"/>
</dbReference>
<dbReference type="InterPro" id="IPR011051">
    <property type="entry name" value="RmlC_Cupin_sf"/>
</dbReference>
<keyword evidence="2" id="KW-1185">Reference proteome</keyword>
<dbReference type="SUPFAM" id="SSF51182">
    <property type="entry name" value="RmlC-like cupins"/>
    <property type="match status" value="1"/>
</dbReference>
<dbReference type="Gene3D" id="2.60.120.10">
    <property type="entry name" value="Jelly Rolls"/>
    <property type="match status" value="1"/>
</dbReference>
<dbReference type="PANTHER" id="PTHR36156:SF2">
    <property type="entry name" value="CUPIN TYPE-2 DOMAIN-CONTAINING PROTEIN"/>
    <property type="match status" value="1"/>
</dbReference>
<organism evidence="1 2">
    <name type="scientific">Knufia fluminis</name>
    <dbReference type="NCBI Taxonomy" id="191047"/>
    <lineage>
        <taxon>Eukaryota</taxon>
        <taxon>Fungi</taxon>
        <taxon>Dikarya</taxon>
        <taxon>Ascomycota</taxon>
        <taxon>Pezizomycotina</taxon>
        <taxon>Eurotiomycetes</taxon>
        <taxon>Chaetothyriomycetidae</taxon>
        <taxon>Chaetothyriales</taxon>
        <taxon>Trichomeriaceae</taxon>
        <taxon>Knufia</taxon>
    </lineage>
</organism>
<dbReference type="Proteomes" id="UP001316803">
    <property type="component" value="Unassembled WGS sequence"/>
</dbReference>
<protein>
    <submittedName>
        <fullName evidence="1">Uncharacterized protein</fullName>
    </submittedName>
</protein>
<reference evidence="1 2" key="1">
    <citation type="submission" date="2022-12" db="EMBL/GenBank/DDBJ databases">
        <title>Genomic features and morphological characterization of a novel Knufia sp. strain isolated from spacecraft assembly facility.</title>
        <authorList>
            <person name="Teixeira M."/>
            <person name="Chander A.M."/>
            <person name="Stajich J.E."/>
            <person name="Venkateswaran K."/>
        </authorList>
    </citation>
    <scope>NUCLEOTIDE SEQUENCE [LARGE SCALE GENOMIC DNA]</scope>
    <source>
        <strain evidence="1 2">FJI-L2-BK-P2</strain>
    </source>
</reference>
<gene>
    <name evidence="1" type="ORF">OHC33_002755</name>
</gene>
<evidence type="ECO:0000313" key="2">
    <source>
        <dbReference type="Proteomes" id="UP001316803"/>
    </source>
</evidence>
<name>A0AAN8IA33_9EURO</name>
<dbReference type="InterPro" id="IPR014710">
    <property type="entry name" value="RmlC-like_jellyroll"/>
</dbReference>
<comment type="caution">
    <text evidence="1">The sequence shown here is derived from an EMBL/GenBank/DDBJ whole genome shotgun (WGS) entry which is preliminary data.</text>
</comment>
<proteinExistence type="predicted"/>
<dbReference type="PANTHER" id="PTHR36156">
    <property type="entry name" value="SLR2101 PROTEIN"/>
    <property type="match status" value="1"/>
</dbReference>